<protein>
    <recommendedName>
        <fullName evidence="6 7">Glucose-methanol-choline oxidoreductase N-terminal domain-containing protein</fullName>
    </recommendedName>
</protein>
<dbReference type="Proteomes" id="UP001431783">
    <property type="component" value="Unassembled WGS sequence"/>
</dbReference>
<dbReference type="PIRSF" id="PIRSF000137">
    <property type="entry name" value="Alcohol_oxidase"/>
    <property type="match status" value="1"/>
</dbReference>
<keyword evidence="4" id="KW-0285">Flavoprotein</keyword>
<dbReference type="InterPro" id="IPR000172">
    <property type="entry name" value="GMC_OxRdtase_N"/>
</dbReference>
<dbReference type="AlphaFoldDB" id="A0AAW1TRG2"/>
<comment type="caution">
    <text evidence="8">The sequence shown here is derived from an EMBL/GenBank/DDBJ whole genome shotgun (WGS) entry which is preliminary data.</text>
</comment>
<evidence type="ECO:0000259" key="6">
    <source>
        <dbReference type="PROSITE" id="PS00623"/>
    </source>
</evidence>
<sequence length="625" mass="70524">MYIPIVFIISQLLLLSVNCCEELSESKLDYLEELVNSNFEKSRTYKQPIDNSEFFKNGGSFDTIHDYGTYDFIVVGAGSAGSIVASRLSEVEKWKILLLEAGNYDDDLTDIPYIYRVLQLSARNWGYFTVPQKNGLFGFKNHQSPYIMGKVLGGTGTVNGIAYLRGNRGDYDKWASLGNPGWSFDDILPYFKKMENFQSNNIDLKYRGFGGPLNVAYKEPKEDLSRLKSLTTNLGIKYIEDYNAKDQIGFSRSQKNIQCGKRVSGATAYVRPSMQRHNFNVTLKSLVTKIIIDKSTKTAKGVEFVRNGKKYRAFAKKEVVISGGAINSPQILMLSGIGPEDELKKHSIPVVKVSPVGKYLKDHYSFKVYYRSNETIPLKSFRELLKEYIQGRGMLTNLDNTLTYTFINTKNKSSSVPNLEFVLLGTTPVPNVIPQLSNYIEKIDQFNSKINEQTDYAIEVYILHPKSVGTIKLKSNDPKDFPLIDTAIFEAPEDLQLLYESTEILSEFEKTDFAKALNFTRLDFEFCNQHERDSKPYWYCAIQHLADPTYHMSSTVKMGPQQDPFAVVDNKLRVYGVKNLRVADCSVMPSTISGHNNAPAFLIGEKAADLIKADHGIPVETGICC</sequence>
<feature type="domain" description="Glucose-methanol-choline oxidoreductase N-terminal" evidence="6">
    <location>
        <begin position="149"/>
        <end position="172"/>
    </location>
</feature>
<name>A0AAW1TRG2_9CUCU</name>
<dbReference type="Pfam" id="PF05199">
    <property type="entry name" value="GMC_oxred_C"/>
    <property type="match status" value="1"/>
</dbReference>
<feature type="domain" description="Glucose-methanol-choline oxidoreductase N-terminal" evidence="7">
    <location>
        <begin position="324"/>
        <end position="338"/>
    </location>
</feature>
<proteinExistence type="inferred from homology"/>
<feature type="active site" description="Proton donor" evidence="2">
    <location>
        <position position="551"/>
    </location>
</feature>
<dbReference type="EMBL" id="JARQZJ010000004">
    <property type="protein sequence ID" value="KAK9871023.1"/>
    <property type="molecule type" value="Genomic_DNA"/>
</dbReference>
<dbReference type="GO" id="GO:0050660">
    <property type="term" value="F:flavin adenine dinucleotide binding"/>
    <property type="evidence" value="ECO:0007669"/>
    <property type="project" value="InterPro"/>
</dbReference>
<dbReference type="PANTHER" id="PTHR11552:SF158">
    <property type="entry name" value="GH23626P-RELATED"/>
    <property type="match status" value="1"/>
</dbReference>
<gene>
    <name evidence="8" type="ORF">WA026_009982</name>
</gene>
<keyword evidence="5" id="KW-0732">Signal</keyword>
<dbReference type="Gene3D" id="3.30.560.10">
    <property type="entry name" value="Glucose Oxidase, domain 3"/>
    <property type="match status" value="1"/>
</dbReference>
<dbReference type="Gene3D" id="3.50.50.60">
    <property type="entry name" value="FAD/NAD(P)-binding domain"/>
    <property type="match status" value="1"/>
</dbReference>
<dbReference type="InterPro" id="IPR036188">
    <property type="entry name" value="FAD/NAD-bd_sf"/>
</dbReference>
<feature type="binding site" evidence="3">
    <location>
        <position position="151"/>
    </location>
    <ligand>
        <name>FAD</name>
        <dbReference type="ChEBI" id="CHEBI:57692"/>
    </ligand>
</feature>
<evidence type="ECO:0000256" key="5">
    <source>
        <dbReference type="SAM" id="SignalP"/>
    </source>
</evidence>
<feature type="binding site" evidence="3">
    <location>
        <position position="155"/>
    </location>
    <ligand>
        <name>FAD</name>
        <dbReference type="ChEBI" id="CHEBI:57692"/>
    </ligand>
</feature>
<dbReference type="GO" id="GO:0016614">
    <property type="term" value="F:oxidoreductase activity, acting on CH-OH group of donors"/>
    <property type="evidence" value="ECO:0007669"/>
    <property type="project" value="InterPro"/>
</dbReference>
<feature type="active site" description="Proton acceptor" evidence="2">
    <location>
        <position position="595"/>
    </location>
</feature>
<evidence type="ECO:0000313" key="8">
    <source>
        <dbReference type="EMBL" id="KAK9871023.1"/>
    </source>
</evidence>
<keyword evidence="9" id="KW-1185">Reference proteome</keyword>
<comment type="cofactor">
    <cofactor evidence="3">
        <name>FAD</name>
        <dbReference type="ChEBI" id="CHEBI:57692"/>
    </cofactor>
</comment>
<evidence type="ECO:0000313" key="9">
    <source>
        <dbReference type="Proteomes" id="UP001431783"/>
    </source>
</evidence>
<accession>A0AAW1TRG2</accession>
<dbReference type="PANTHER" id="PTHR11552">
    <property type="entry name" value="GLUCOSE-METHANOL-CHOLINE GMC OXIDOREDUCTASE"/>
    <property type="match status" value="1"/>
</dbReference>
<dbReference type="Pfam" id="PF00732">
    <property type="entry name" value="GMC_oxred_N"/>
    <property type="match status" value="1"/>
</dbReference>
<feature type="binding site" evidence="3">
    <location>
        <position position="287"/>
    </location>
    <ligand>
        <name>FAD</name>
        <dbReference type="ChEBI" id="CHEBI:57692"/>
    </ligand>
</feature>
<organism evidence="8 9">
    <name type="scientific">Henosepilachna vigintioctopunctata</name>
    <dbReference type="NCBI Taxonomy" id="420089"/>
    <lineage>
        <taxon>Eukaryota</taxon>
        <taxon>Metazoa</taxon>
        <taxon>Ecdysozoa</taxon>
        <taxon>Arthropoda</taxon>
        <taxon>Hexapoda</taxon>
        <taxon>Insecta</taxon>
        <taxon>Pterygota</taxon>
        <taxon>Neoptera</taxon>
        <taxon>Endopterygota</taxon>
        <taxon>Coleoptera</taxon>
        <taxon>Polyphaga</taxon>
        <taxon>Cucujiformia</taxon>
        <taxon>Coccinelloidea</taxon>
        <taxon>Coccinellidae</taxon>
        <taxon>Epilachninae</taxon>
        <taxon>Epilachnini</taxon>
        <taxon>Henosepilachna</taxon>
    </lineage>
</organism>
<evidence type="ECO:0000256" key="2">
    <source>
        <dbReference type="PIRSR" id="PIRSR000137-1"/>
    </source>
</evidence>
<feature type="chain" id="PRO_5043430240" description="Glucose-methanol-choline oxidoreductase N-terminal domain-containing protein" evidence="5">
    <location>
        <begin position="20"/>
        <end position="625"/>
    </location>
</feature>
<reference evidence="8 9" key="1">
    <citation type="submission" date="2023-03" db="EMBL/GenBank/DDBJ databases">
        <title>Genome insight into feeding habits of ladybird beetles.</title>
        <authorList>
            <person name="Li H.-S."/>
            <person name="Huang Y.-H."/>
            <person name="Pang H."/>
        </authorList>
    </citation>
    <scope>NUCLEOTIDE SEQUENCE [LARGE SCALE GENOMIC DNA]</scope>
    <source>
        <strain evidence="8">SYSU_2023b</strain>
        <tissue evidence="8">Whole body</tissue>
    </source>
</reference>
<dbReference type="PROSITE" id="PS00623">
    <property type="entry name" value="GMC_OXRED_1"/>
    <property type="match status" value="1"/>
</dbReference>
<dbReference type="SUPFAM" id="SSF51905">
    <property type="entry name" value="FAD/NAD(P)-binding domain"/>
    <property type="match status" value="1"/>
</dbReference>
<keyword evidence="3 4" id="KW-0274">FAD</keyword>
<dbReference type="InterPro" id="IPR007867">
    <property type="entry name" value="GMC_OxRtase_C"/>
</dbReference>
<evidence type="ECO:0000259" key="7">
    <source>
        <dbReference type="PROSITE" id="PS00624"/>
    </source>
</evidence>
<dbReference type="SUPFAM" id="SSF54373">
    <property type="entry name" value="FAD-linked reductases, C-terminal domain"/>
    <property type="match status" value="1"/>
</dbReference>
<evidence type="ECO:0000256" key="1">
    <source>
        <dbReference type="ARBA" id="ARBA00010790"/>
    </source>
</evidence>
<evidence type="ECO:0000256" key="3">
    <source>
        <dbReference type="PIRSR" id="PIRSR000137-2"/>
    </source>
</evidence>
<dbReference type="InterPro" id="IPR012132">
    <property type="entry name" value="GMC_OxRdtase"/>
</dbReference>
<comment type="similarity">
    <text evidence="1 4">Belongs to the GMC oxidoreductase family.</text>
</comment>
<evidence type="ECO:0000256" key="4">
    <source>
        <dbReference type="RuleBase" id="RU003968"/>
    </source>
</evidence>
<dbReference type="PROSITE" id="PS00624">
    <property type="entry name" value="GMC_OXRED_2"/>
    <property type="match status" value="1"/>
</dbReference>
<feature type="signal peptide" evidence="5">
    <location>
        <begin position="1"/>
        <end position="19"/>
    </location>
</feature>